<protein>
    <submittedName>
        <fullName evidence="1">Uncharacterized protein</fullName>
    </submittedName>
</protein>
<evidence type="ECO:0000313" key="2">
    <source>
        <dbReference type="Proteomes" id="UP000045285"/>
    </source>
</evidence>
<accession>A0A090DMR6</accession>
<sequence>MGTGFGIKTCAKSKPKAHGANLKIATRFGLGDFAVAFCLVLRKNKGIEPSPSKSRGVRAAF</sequence>
<dbReference type="AlphaFoldDB" id="A0A090DMR6"/>
<gene>
    <name evidence="1" type="ORF">MPL3356_180069</name>
</gene>
<reference evidence="2" key="1">
    <citation type="submission" date="2014-08" db="EMBL/GenBank/DDBJ databases">
        <authorList>
            <person name="Moulin L."/>
        </authorList>
    </citation>
    <scope>NUCLEOTIDE SEQUENCE [LARGE SCALE GENOMIC DNA]</scope>
</reference>
<proteinExistence type="predicted"/>
<organism evidence="1 2">
    <name type="scientific">Mesorhizobium plurifarium</name>
    <dbReference type="NCBI Taxonomy" id="69974"/>
    <lineage>
        <taxon>Bacteria</taxon>
        <taxon>Pseudomonadati</taxon>
        <taxon>Pseudomonadota</taxon>
        <taxon>Alphaproteobacteria</taxon>
        <taxon>Hyphomicrobiales</taxon>
        <taxon>Phyllobacteriaceae</taxon>
        <taxon>Mesorhizobium</taxon>
    </lineage>
</organism>
<evidence type="ECO:0000313" key="1">
    <source>
        <dbReference type="EMBL" id="CDX15390.1"/>
    </source>
</evidence>
<dbReference type="Proteomes" id="UP000045285">
    <property type="component" value="Unassembled WGS sequence"/>
</dbReference>
<name>A0A090DMR6_MESPL</name>
<dbReference type="EMBL" id="CCMZ01000010">
    <property type="protein sequence ID" value="CDX15390.1"/>
    <property type="molecule type" value="Genomic_DNA"/>
</dbReference>
<keyword evidence="2" id="KW-1185">Reference proteome</keyword>